<dbReference type="AlphaFoldDB" id="A0AAV3XA60"/>
<gene>
    <name evidence="2" type="ORF">MiSe_19300</name>
</gene>
<dbReference type="Proteomes" id="UP001050975">
    <property type="component" value="Unassembled WGS sequence"/>
</dbReference>
<evidence type="ECO:0000313" key="2">
    <source>
        <dbReference type="EMBL" id="GET37177.1"/>
    </source>
</evidence>
<feature type="transmembrane region" description="Helical" evidence="1">
    <location>
        <begin position="219"/>
        <end position="239"/>
    </location>
</feature>
<comment type="caution">
    <text evidence="2">The sequence shown here is derived from an EMBL/GenBank/DDBJ whole genome shotgun (WGS) entry which is preliminary data.</text>
</comment>
<protein>
    <recommendedName>
        <fullName evidence="4">Glycosyltransferase RgtA/B/C/D-like domain-containing protein</fullName>
    </recommendedName>
</protein>
<reference evidence="2" key="1">
    <citation type="submission" date="2019-10" db="EMBL/GenBank/DDBJ databases">
        <title>Draft genome sequece of Microseira wollei NIES-4236.</title>
        <authorList>
            <person name="Yamaguchi H."/>
            <person name="Suzuki S."/>
            <person name="Kawachi M."/>
        </authorList>
    </citation>
    <scope>NUCLEOTIDE SEQUENCE</scope>
    <source>
        <strain evidence="2">NIES-4236</strain>
    </source>
</reference>
<feature type="transmembrane region" description="Helical" evidence="1">
    <location>
        <begin position="144"/>
        <end position="166"/>
    </location>
</feature>
<feature type="transmembrane region" description="Helical" evidence="1">
    <location>
        <begin position="309"/>
        <end position="331"/>
    </location>
</feature>
<keyword evidence="1" id="KW-1133">Transmembrane helix</keyword>
<dbReference type="RefSeq" id="WP_226578223.1">
    <property type="nucleotide sequence ID" value="NZ_BLAY01000024.1"/>
</dbReference>
<dbReference type="EMBL" id="BLAY01000024">
    <property type="protein sequence ID" value="GET37177.1"/>
    <property type="molecule type" value="Genomic_DNA"/>
</dbReference>
<keyword evidence="3" id="KW-1185">Reference proteome</keyword>
<feature type="transmembrane region" description="Helical" evidence="1">
    <location>
        <begin position="92"/>
        <end position="109"/>
    </location>
</feature>
<accession>A0AAV3XA60</accession>
<sequence length="587" mass="66034">MNVSKFNVKEVGEKLAFLLAIIPAILTGILIVKYGVNVLFWDQWPLASIFEKIYAGNLTFQDLISQHNESRKFFPRLLFIGMAYLTGWDVRYEMLVIFILACLVSFNIYRLSLLTVGGSRVKLLLLACLSNLLIFSPIQWENWLWGIQVVVFVPIACLTTCILVAYSNLSLRIKILIGIVLATISTFSYANGLLCWVLVFPAIALAKPKASQELLKQKWLIVAWLVGFISNVVLYFYDYKKPPYHPSFSEGLLHPIKAVNYFLAFLGAPLAQNKLTVATIVGAILIVTFIGLVLYLLKFWHQNNLLHRTTGWLIIAGYTLISAAITTSGRVGFGVKQSLSSRYATFAVYLAITLIYLVAIILEDAEIRKIISRRNLALNRILSSVLTILIFLHVITAGYGIKKMQELQVSHYKGKACLLLINLVKDDDCLKRIWADTNDTKTKVNVLNNMGFFKPKLLKSNKIEKSEGNQVSGLDYGWLDRIDRVGKDKYRVRGWAVLPEKERPADGVVLSYKNKNGESIAFAVASTDIKRTDVAKSLKNNAYKYSGWEKFIALDKMPKSAEKIKAWAFDAETGKAFELNGSRSIAK</sequence>
<organism evidence="2 3">
    <name type="scientific">Microseira wollei NIES-4236</name>
    <dbReference type="NCBI Taxonomy" id="2530354"/>
    <lineage>
        <taxon>Bacteria</taxon>
        <taxon>Bacillati</taxon>
        <taxon>Cyanobacteriota</taxon>
        <taxon>Cyanophyceae</taxon>
        <taxon>Oscillatoriophycideae</taxon>
        <taxon>Aerosakkonematales</taxon>
        <taxon>Aerosakkonemataceae</taxon>
        <taxon>Microseira</taxon>
    </lineage>
</organism>
<feature type="transmembrane region" description="Helical" evidence="1">
    <location>
        <begin position="343"/>
        <end position="362"/>
    </location>
</feature>
<feature type="transmembrane region" description="Helical" evidence="1">
    <location>
        <begin position="382"/>
        <end position="401"/>
    </location>
</feature>
<evidence type="ECO:0008006" key="4">
    <source>
        <dbReference type="Google" id="ProtNLM"/>
    </source>
</evidence>
<keyword evidence="1" id="KW-0812">Transmembrane</keyword>
<feature type="transmembrane region" description="Helical" evidence="1">
    <location>
        <begin position="121"/>
        <end position="138"/>
    </location>
</feature>
<feature type="transmembrane region" description="Helical" evidence="1">
    <location>
        <begin position="251"/>
        <end position="271"/>
    </location>
</feature>
<name>A0AAV3XA60_9CYAN</name>
<proteinExistence type="predicted"/>
<evidence type="ECO:0000313" key="3">
    <source>
        <dbReference type="Proteomes" id="UP001050975"/>
    </source>
</evidence>
<evidence type="ECO:0000256" key="1">
    <source>
        <dbReference type="SAM" id="Phobius"/>
    </source>
</evidence>
<feature type="transmembrane region" description="Helical" evidence="1">
    <location>
        <begin position="277"/>
        <end position="297"/>
    </location>
</feature>
<feature type="transmembrane region" description="Helical" evidence="1">
    <location>
        <begin position="15"/>
        <end position="36"/>
    </location>
</feature>
<keyword evidence="1" id="KW-0472">Membrane</keyword>
<feature type="transmembrane region" description="Helical" evidence="1">
    <location>
        <begin position="175"/>
        <end position="199"/>
    </location>
</feature>